<comment type="caution">
    <text evidence="5">The sequence shown here is derived from an EMBL/GenBank/DDBJ whole genome shotgun (WGS) entry which is preliminary data.</text>
</comment>
<dbReference type="Pfam" id="PF03927">
    <property type="entry name" value="NapD"/>
    <property type="match status" value="1"/>
</dbReference>
<comment type="subcellular location">
    <subcellularLocation>
        <location evidence="1 4">Cytoplasm</location>
    </subcellularLocation>
</comment>
<evidence type="ECO:0000313" key="5">
    <source>
        <dbReference type="EMBL" id="MDR6214415.1"/>
    </source>
</evidence>
<evidence type="ECO:0000256" key="1">
    <source>
        <dbReference type="ARBA" id="ARBA00004496"/>
    </source>
</evidence>
<protein>
    <recommendedName>
        <fullName evidence="4">Chaperone NapD</fullName>
    </recommendedName>
    <alternativeName>
        <fullName evidence="4">NapA signal peptide-binding chaperone NapD</fullName>
    </alternativeName>
</protein>
<comment type="similarity">
    <text evidence="4">Belongs to the NapD family.</text>
</comment>
<dbReference type="HAMAP" id="MF_02200">
    <property type="entry name" value="NapD"/>
    <property type="match status" value="1"/>
</dbReference>
<evidence type="ECO:0000256" key="3">
    <source>
        <dbReference type="ARBA" id="ARBA00023186"/>
    </source>
</evidence>
<evidence type="ECO:0000256" key="2">
    <source>
        <dbReference type="ARBA" id="ARBA00022490"/>
    </source>
</evidence>
<organism evidence="5 6">
    <name type="scientific">Paracidovorax wautersii</name>
    <dbReference type="NCBI Taxonomy" id="1177982"/>
    <lineage>
        <taxon>Bacteria</taxon>
        <taxon>Pseudomonadati</taxon>
        <taxon>Pseudomonadota</taxon>
        <taxon>Betaproteobacteria</taxon>
        <taxon>Burkholderiales</taxon>
        <taxon>Comamonadaceae</taxon>
        <taxon>Paracidovorax</taxon>
    </lineage>
</organism>
<dbReference type="PANTHER" id="PTHR38603">
    <property type="entry name" value="CHAPERONE NAPD"/>
    <property type="match status" value="1"/>
</dbReference>
<dbReference type="Gene3D" id="3.30.70.920">
    <property type="match status" value="1"/>
</dbReference>
<gene>
    <name evidence="4" type="primary">napD</name>
    <name evidence="5" type="ORF">QE399_002104</name>
</gene>
<dbReference type="Proteomes" id="UP001267710">
    <property type="component" value="Unassembled WGS sequence"/>
</dbReference>
<accession>A0ABU1IBC4</accession>
<comment type="function">
    <text evidence="4">Chaperone for NapA, the catalytic subunit of the periplasmic nitrate reductase. It binds directly and specifically to the twin-arginine signal peptide of NapA, preventing premature interaction with the Tat translocase and premature export.</text>
</comment>
<keyword evidence="2 4" id="KW-0963">Cytoplasm</keyword>
<comment type="subunit">
    <text evidence="4">Interacts with the cytoplasmic NapA precursor.</text>
</comment>
<keyword evidence="6" id="KW-1185">Reference proteome</keyword>
<keyword evidence="3 4" id="KW-0143">Chaperone</keyword>
<dbReference type="PANTHER" id="PTHR38603:SF1">
    <property type="entry name" value="CHAPERONE NAPD"/>
    <property type="match status" value="1"/>
</dbReference>
<dbReference type="RefSeq" id="WP_309828555.1">
    <property type="nucleotide sequence ID" value="NZ_JAVIZX010000001.1"/>
</dbReference>
<proteinExistence type="inferred from homology"/>
<sequence length="95" mass="10148">MTEEVHITSLVVQVQPRHADRADAAISALPGACIHGADDNGKRVVTLEAASASAILDQVSAIQRTDGVINVAMVYQHAEPLDAMNKEIKNVEYPT</sequence>
<reference evidence="5 6" key="1">
    <citation type="submission" date="2023-08" db="EMBL/GenBank/DDBJ databases">
        <title>Functional and genomic diversity of the sorghum phyllosphere microbiome.</title>
        <authorList>
            <person name="Shade A."/>
        </authorList>
    </citation>
    <scope>NUCLEOTIDE SEQUENCE [LARGE SCALE GENOMIC DNA]</scope>
    <source>
        <strain evidence="5 6">SORGH_AS_0335</strain>
    </source>
</reference>
<name>A0ABU1IBC4_9BURK</name>
<evidence type="ECO:0000313" key="6">
    <source>
        <dbReference type="Proteomes" id="UP001267710"/>
    </source>
</evidence>
<dbReference type="EMBL" id="JAVIZX010000001">
    <property type="protein sequence ID" value="MDR6214415.1"/>
    <property type="molecule type" value="Genomic_DNA"/>
</dbReference>
<evidence type="ECO:0000256" key="4">
    <source>
        <dbReference type="HAMAP-Rule" id="MF_02200"/>
    </source>
</evidence>
<dbReference type="InterPro" id="IPR005623">
    <property type="entry name" value="Chaperone_NapD_NO3_reduct"/>
</dbReference>